<organism evidence="2 3">
    <name type="scientific">Dibothriocephalus latus</name>
    <name type="common">Fish tapeworm</name>
    <name type="synonym">Diphyllobothrium latum</name>
    <dbReference type="NCBI Taxonomy" id="60516"/>
    <lineage>
        <taxon>Eukaryota</taxon>
        <taxon>Metazoa</taxon>
        <taxon>Spiralia</taxon>
        <taxon>Lophotrochozoa</taxon>
        <taxon>Platyhelminthes</taxon>
        <taxon>Cestoda</taxon>
        <taxon>Eucestoda</taxon>
        <taxon>Diphyllobothriidea</taxon>
        <taxon>Diphyllobothriidae</taxon>
        <taxon>Dibothriocephalus</taxon>
    </lineage>
</organism>
<gene>
    <name evidence="2" type="ORF">DILT_LOCUS17232</name>
</gene>
<proteinExistence type="predicted"/>
<protein>
    <submittedName>
        <fullName evidence="2">Uncharacterized protein</fullName>
    </submittedName>
</protein>
<evidence type="ECO:0000313" key="3">
    <source>
        <dbReference type="Proteomes" id="UP000281553"/>
    </source>
</evidence>
<dbReference type="EMBL" id="UYRU01090238">
    <property type="protein sequence ID" value="VDN37108.1"/>
    <property type="molecule type" value="Genomic_DNA"/>
</dbReference>
<evidence type="ECO:0000313" key="2">
    <source>
        <dbReference type="EMBL" id="VDN37108.1"/>
    </source>
</evidence>
<accession>A0A3P7NN89</accession>
<dbReference type="AlphaFoldDB" id="A0A3P7NN89"/>
<dbReference type="Proteomes" id="UP000281553">
    <property type="component" value="Unassembled WGS sequence"/>
</dbReference>
<sequence length="85" mass="9015">MPSVNGHPDKSASIRQGSWEDAAAAAACGTEEDMGTHYVQSHPTPKISDDALAVLTNTRGLLLLPLNSDCIGHYLEAPTEAVRNE</sequence>
<keyword evidence="3" id="KW-1185">Reference proteome</keyword>
<reference evidence="2 3" key="1">
    <citation type="submission" date="2018-11" db="EMBL/GenBank/DDBJ databases">
        <authorList>
            <consortium name="Pathogen Informatics"/>
        </authorList>
    </citation>
    <scope>NUCLEOTIDE SEQUENCE [LARGE SCALE GENOMIC DNA]</scope>
</reference>
<name>A0A3P7NN89_DIBLA</name>
<feature type="region of interest" description="Disordered" evidence="1">
    <location>
        <begin position="1"/>
        <end position="27"/>
    </location>
</feature>
<evidence type="ECO:0000256" key="1">
    <source>
        <dbReference type="SAM" id="MobiDB-lite"/>
    </source>
</evidence>